<dbReference type="STRING" id="1908237.BEN47_18540"/>
<sequence>MLSLIIRYEWRRFRRNRLQVGLLAVLVLFGLYAIYYGQRQMAGQRAAIAQVQQTEQTEFAGYRAAAVADTAKPSDKDAYEEATQPTYAWHRHGYAATAPPAPLAALVVGQRDLNPGAYRLTGMGLYYQLFQNELANPQKLLVGNFDLAFVLVYLLPLFIIVLSYGLLSAERENGVLPLLHVQAASVRRLLLGKLLFGFALVAGLALGLSVVGFGVAGAGRATGWGVLGLWVLTVLAYCAFWFALVWLIVSFNRNSAVNALTAVGMWLLFLLVVPSVLSAALAVVRPVDSSQLATLVRRAAMDNEDSEPAVRAVIRQYLRQHPGLAPAGDTLFQPNLGAKGYAAHFQLTAQRQKPLVDEYLRAIAARETLAARFSLLNPAVSTQNLLSQLAGTDLPTYLRFFNSLPAFHRQIVGFYFPRLFRNQPITAADLAADLAARPTFQAPLPTGAGVGAGLLQLLGAAALLFALGYWNLPGRLRG</sequence>
<feature type="transmembrane region" description="Helical" evidence="1">
    <location>
        <begin position="20"/>
        <end position="37"/>
    </location>
</feature>
<organism evidence="2 3">
    <name type="scientific">Hymenobacter lapidarius</name>
    <dbReference type="NCBI Taxonomy" id="1908237"/>
    <lineage>
        <taxon>Bacteria</taxon>
        <taxon>Pseudomonadati</taxon>
        <taxon>Bacteroidota</taxon>
        <taxon>Cytophagia</taxon>
        <taxon>Cytophagales</taxon>
        <taxon>Hymenobacteraceae</taxon>
        <taxon>Hymenobacter</taxon>
    </lineage>
</organism>
<accession>A0A1G1SUW3</accession>
<dbReference type="RefSeq" id="WP_070730099.1">
    <property type="nucleotide sequence ID" value="NZ_MDZB01000147.1"/>
</dbReference>
<dbReference type="PANTHER" id="PTHR43471:SF14">
    <property type="entry name" value="ABC-2 TYPE TRANSPORT SYSTEM PERMEASE PROTEIN"/>
    <property type="match status" value="1"/>
</dbReference>
<dbReference type="Proteomes" id="UP000176294">
    <property type="component" value="Unassembled WGS sequence"/>
</dbReference>
<evidence type="ECO:0000256" key="1">
    <source>
        <dbReference type="SAM" id="Phobius"/>
    </source>
</evidence>
<protein>
    <recommendedName>
        <fullName evidence="4">ABC transporter permease</fullName>
    </recommendedName>
</protein>
<feature type="transmembrane region" description="Helical" evidence="1">
    <location>
        <begin position="263"/>
        <end position="284"/>
    </location>
</feature>
<evidence type="ECO:0000313" key="3">
    <source>
        <dbReference type="Proteomes" id="UP000176294"/>
    </source>
</evidence>
<dbReference type="InterPro" id="IPR021913">
    <property type="entry name" value="DUF3526"/>
</dbReference>
<keyword evidence="1" id="KW-0472">Membrane</keyword>
<dbReference type="OrthoDB" id="6016419at2"/>
<comment type="caution">
    <text evidence="2">The sequence shown here is derived from an EMBL/GenBank/DDBJ whole genome shotgun (WGS) entry which is preliminary data.</text>
</comment>
<dbReference type="PANTHER" id="PTHR43471">
    <property type="entry name" value="ABC TRANSPORTER PERMEASE"/>
    <property type="match status" value="1"/>
</dbReference>
<feature type="transmembrane region" description="Helical" evidence="1">
    <location>
        <begin position="227"/>
        <end position="251"/>
    </location>
</feature>
<name>A0A1G1SUW3_9BACT</name>
<dbReference type="Pfam" id="PF12040">
    <property type="entry name" value="DUF3526"/>
    <property type="match status" value="1"/>
</dbReference>
<gene>
    <name evidence="2" type="ORF">BEN47_18540</name>
</gene>
<keyword evidence="3" id="KW-1185">Reference proteome</keyword>
<keyword evidence="1" id="KW-1133">Transmembrane helix</keyword>
<evidence type="ECO:0000313" key="2">
    <source>
        <dbReference type="EMBL" id="OGX82406.1"/>
    </source>
</evidence>
<proteinExistence type="predicted"/>
<dbReference type="EMBL" id="MDZB01000147">
    <property type="protein sequence ID" value="OGX82406.1"/>
    <property type="molecule type" value="Genomic_DNA"/>
</dbReference>
<dbReference type="AlphaFoldDB" id="A0A1G1SUW3"/>
<feature type="transmembrane region" description="Helical" evidence="1">
    <location>
        <begin position="190"/>
        <end position="215"/>
    </location>
</feature>
<keyword evidence="1" id="KW-0812">Transmembrane</keyword>
<feature type="transmembrane region" description="Helical" evidence="1">
    <location>
        <begin position="147"/>
        <end position="169"/>
    </location>
</feature>
<evidence type="ECO:0008006" key="4">
    <source>
        <dbReference type="Google" id="ProtNLM"/>
    </source>
</evidence>
<feature type="transmembrane region" description="Helical" evidence="1">
    <location>
        <begin position="448"/>
        <end position="472"/>
    </location>
</feature>
<reference evidence="2 3" key="1">
    <citation type="submission" date="2016-08" db="EMBL/GenBank/DDBJ databases">
        <title>Hymenobacter coccineus sp. nov., Hymenobacter lapidarius sp. nov. and Hymenobacter glacialis sp. nov., isolated from Antarctic soil.</title>
        <authorList>
            <person name="Sedlacek I."/>
            <person name="Kralova S."/>
            <person name="Kyrova K."/>
            <person name="Maslanova I."/>
            <person name="Stankova E."/>
            <person name="Vrbovska V."/>
            <person name="Nemec M."/>
            <person name="Bartak M."/>
            <person name="Svec P."/>
            <person name="Busse H.-J."/>
            <person name="Pantucek R."/>
        </authorList>
    </citation>
    <scope>NUCLEOTIDE SEQUENCE [LARGE SCALE GENOMIC DNA]</scope>
    <source>
        <strain evidence="2 3">CCM 8643</strain>
    </source>
</reference>